<dbReference type="Gene3D" id="3.40.50.360">
    <property type="match status" value="1"/>
</dbReference>
<dbReference type="InterPro" id="IPR034556">
    <property type="entry name" value="tRNA_wybutosine-synthase"/>
</dbReference>
<evidence type="ECO:0000256" key="10">
    <source>
        <dbReference type="ARBA" id="ARBA00023004"/>
    </source>
</evidence>
<keyword evidence="7" id="KW-0819">tRNA processing</keyword>
<keyword evidence="10" id="KW-0408">Iron</keyword>
<organism evidence="18 19">
    <name type="scientific">Tripterygium wilfordii</name>
    <name type="common">Thunder God vine</name>
    <dbReference type="NCBI Taxonomy" id="458696"/>
    <lineage>
        <taxon>Eukaryota</taxon>
        <taxon>Viridiplantae</taxon>
        <taxon>Streptophyta</taxon>
        <taxon>Embryophyta</taxon>
        <taxon>Tracheophyta</taxon>
        <taxon>Spermatophyta</taxon>
        <taxon>Magnoliopsida</taxon>
        <taxon>eudicotyledons</taxon>
        <taxon>Gunneridae</taxon>
        <taxon>Pentapetalae</taxon>
        <taxon>rosids</taxon>
        <taxon>fabids</taxon>
        <taxon>Celastrales</taxon>
        <taxon>Celastraceae</taxon>
        <taxon>Tripterygium</taxon>
    </lineage>
</organism>
<dbReference type="GO" id="GO:0031591">
    <property type="term" value="P:wybutosine biosynthetic process"/>
    <property type="evidence" value="ECO:0007669"/>
    <property type="project" value="TreeGrafter"/>
</dbReference>
<evidence type="ECO:0000259" key="16">
    <source>
        <dbReference type="PROSITE" id="PS50902"/>
    </source>
</evidence>
<dbReference type="PROSITE" id="PS50902">
    <property type="entry name" value="FLAVODOXIN_LIKE"/>
    <property type="match status" value="1"/>
</dbReference>
<evidence type="ECO:0000256" key="13">
    <source>
        <dbReference type="ARBA" id="ARBA00025368"/>
    </source>
</evidence>
<dbReference type="SFLD" id="SFLDG01071">
    <property type="entry name" value="tRNA_wybutosine-synthesizing"/>
    <property type="match status" value="1"/>
</dbReference>
<dbReference type="FunCoup" id="A0A7J7D364">
    <property type="interactions" value="3637"/>
</dbReference>
<dbReference type="PRINTS" id="PR00369">
    <property type="entry name" value="FLAVODOXIN"/>
</dbReference>
<dbReference type="Pfam" id="PF08608">
    <property type="entry name" value="Wyosine_form"/>
    <property type="match status" value="1"/>
</dbReference>
<dbReference type="SFLD" id="SFLDS00029">
    <property type="entry name" value="Radical_SAM"/>
    <property type="match status" value="1"/>
</dbReference>
<proteinExistence type="inferred from homology"/>
<dbReference type="SUPFAM" id="SSF102114">
    <property type="entry name" value="Radical SAM enzymes"/>
    <property type="match status" value="1"/>
</dbReference>
<feature type="compositionally biased region" description="Acidic residues" evidence="15">
    <location>
        <begin position="229"/>
        <end position="248"/>
    </location>
</feature>
<comment type="pathway">
    <text evidence="2">tRNA modification; wybutosine-tRNA(Phe) biosynthesis.</text>
</comment>
<dbReference type="EC" id="4.1.3.44" evidence="4"/>
<comment type="caution">
    <text evidence="18">The sequence shown here is derived from an EMBL/GenBank/DDBJ whole genome shotgun (WGS) entry which is preliminary data.</text>
</comment>
<comment type="catalytic activity">
    <reaction evidence="14">
        <text>N(1)-methylguanosine(37) in tRNA(Phe) + pyruvate + S-adenosyl-L-methionine = 4-demethylwyosine(37) in tRNA(Phe) + 5'-deoxyadenosine + L-methionine + CO2 + H2O</text>
        <dbReference type="Rhea" id="RHEA:36347"/>
        <dbReference type="Rhea" id="RHEA-COMP:10164"/>
        <dbReference type="Rhea" id="RHEA-COMP:10165"/>
        <dbReference type="ChEBI" id="CHEBI:15361"/>
        <dbReference type="ChEBI" id="CHEBI:15377"/>
        <dbReference type="ChEBI" id="CHEBI:16526"/>
        <dbReference type="ChEBI" id="CHEBI:17319"/>
        <dbReference type="ChEBI" id="CHEBI:57844"/>
        <dbReference type="ChEBI" id="CHEBI:59789"/>
        <dbReference type="ChEBI" id="CHEBI:64315"/>
        <dbReference type="ChEBI" id="CHEBI:73542"/>
        <dbReference type="EC" id="4.1.3.44"/>
    </reaction>
</comment>
<dbReference type="PANTHER" id="PTHR13930">
    <property type="entry name" value="S-ADENOSYL-L-METHIONINE-DEPENDENT TRNA 4-DEMETHYLWYOSINE SYNTHASE"/>
    <property type="match status" value="1"/>
</dbReference>
<comment type="cofactor">
    <cofactor evidence="1">
        <name>[4Fe-4S] cluster</name>
        <dbReference type="ChEBI" id="CHEBI:49883"/>
    </cofactor>
</comment>
<name>A0A7J7D364_TRIWF</name>
<evidence type="ECO:0000256" key="4">
    <source>
        <dbReference type="ARBA" id="ARBA00012821"/>
    </source>
</evidence>
<dbReference type="FunFam" id="3.20.20.70:FF:000196">
    <property type="entry name" value="S-adenosyl-L-methionine-dependent tRNA 4-demethylwyosine synthase"/>
    <property type="match status" value="1"/>
</dbReference>
<dbReference type="OrthoDB" id="271553at2759"/>
<dbReference type="Pfam" id="PF00258">
    <property type="entry name" value="Flavodoxin_1"/>
    <property type="match status" value="1"/>
</dbReference>
<evidence type="ECO:0000256" key="1">
    <source>
        <dbReference type="ARBA" id="ARBA00001966"/>
    </source>
</evidence>
<dbReference type="Pfam" id="PF04055">
    <property type="entry name" value="Radical_SAM"/>
    <property type="match status" value="1"/>
</dbReference>
<accession>A0A7J7D364</accession>
<evidence type="ECO:0000256" key="15">
    <source>
        <dbReference type="SAM" id="MobiDB-lite"/>
    </source>
</evidence>
<dbReference type="InterPro" id="IPR001094">
    <property type="entry name" value="Flavdoxin-like"/>
</dbReference>
<comment type="similarity">
    <text evidence="3">Belongs to the TYW1 family.</text>
</comment>
<dbReference type="Gene3D" id="3.20.20.70">
    <property type="entry name" value="Aldolase class I"/>
    <property type="match status" value="1"/>
</dbReference>
<dbReference type="SUPFAM" id="SSF52218">
    <property type="entry name" value="Flavoproteins"/>
    <property type="match status" value="1"/>
</dbReference>
<dbReference type="InterPro" id="IPR008254">
    <property type="entry name" value="Flavodoxin/NO_synth"/>
</dbReference>
<keyword evidence="6" id="KW-0949">S-adenosyl-L-methionine</keyword>
<keyword evidence="12" id="KW-0456">Lyase</keyword>
<dbReference type="GO" id="GO:0051539">
    <property type="term" value="F:4 iron, 4 sulfur cluster binding"/>
    <property type="evidence" value="ECO:0007669"/>
    <property type="project" value="UniProtKB-KW"/>
</dbReference>
<evidence type="ECO:0000256" key="7">
    <source>
        <dbReference type="ARBA" id="ARBA00022694"/>
    </source>
</evidence>
<dbReference type="InterPro" id="IPR029039">
    <property type="entry name" value="Flavoprotein-like_sf"/>
</dbReference>
<feature type="compositionally biased region" description="Polar residues" evidence="15">
    <location>
        <begin position="256"/>
        <end position="267"/>
    </location>
</feature>
<dbReference type="InterPro" id="IPR007197">
    <property type="entry name" value="rSAM"/>
</dbReference>
<evidence type="ECO:0000256" key="8">
    <source>
        <dbReference type="ARBA" id="ARBA00022723"/>
    </source>
</evidence>
<evidence type="ECO:0000259" key="17">
    <source>
        <dbReference type="PROSITE" id="PS51918"/>
    </source>
</evidence>
<dbReference type="EMBL" id="JAAARO010000011">
    <property type="protein sequence ID" value="KAF5740771.1"/>
    <property type="molecule type" value="Genomic_DNA"/>
</dbReference>
<keyword evidence="5" id="KW-0004">4Fe-4S</keyword>
<evidence type="ECO:0000256" key="11">
    <source>
        <dbReference type="ARBA" id="ARBA00023014"/>
    </source>
</evidence>
<dbReference type="CDD" id="cd01335">
    <property type="entry name" value="Radical_SAM"/>
    <property type="match status" value="1"/>
</dbReference>
<evidence type="ECO:0000256" key="14">
    <source>
        <dbReference type="ARBA" id="ARBA00049466"/>
    </source>
</evidence>
<evidence type="ECO:0000256" key="6">
    <source>
        <dbReference type="ARBA" id="ARBA00022691"/>
    </source>
</evidence>
<dbReference type="GO" id="GO:0010181">
    <property type="term" value="F:FMN binding"/>
    <property type="evidence" value="ECO:0007669"/>
    <property type="project" value="InterPro"/>
</dbReference>
<dbReference type="PROSITE" id="PS51918">
    <property type="entry name" value="RADICAL_SAM"/>
    <property type="match status" value="1"/>
</dbReference>
<dbReference type="InterPro" id="IPR013785">
    <property type="entry name" value="Aldolase_TIM"/>
</dbReference>
<keyword evidence="19" id="KW-1185">Reference proteome</keyword>
<reference evidence="18 19" key="1">
    <citation type="journal article" date="2020" name="Nat. Commun.">
        <title>Genome of Tripterygium wilfordii and identification of cytochrome P450 involved in triptolide biosynthesis.</title>
        <authorList>
            <person name="Tu L."/>
            <person name="Su P."/>
            <person name="Zhang Z."/>
            <person name="Gao L."/>
            <person name="Wang J."/>
            <person name="Hu T."/>
            <person name="Zhou J."/>
            <person name="Zhang Y."/>
            <person name="Zhao Y."/>
            <person name="Liu Y."/>
            <person name="Song Y."/>
            <person name="Tong Y."/>
            <person name="Lu Y."/>
            <person name="Yang J."/>
            <person name="Xu C."/>
            <person name="Jia M."/>
            <person name="Peters R.J."/>
            <person name="Huang L."/>
            <person name="Gao W."/>
        </authorList>
    </citation>
    <scope>NUCLEOTIDE SEQUENCE [LARGE SCALE GENOMIC DNA]</scope>
    <source>
        <strain evidence="19">cv. XIE 37</strain>
        <tissue evidence="18">Leaf</tissue>
    </source>
</reference>
<comment type="function">
    <text evidence="13">Probable component of the wybutosine biosynthesis pathway. Wybutosine is a hyper modified guanosine with a tricyclic base found at the 3'-position adjacent to the anticodon of eukaryotic phenylalanine tRNA. Catalyzes the condensation of N-methylguanine with 2 carbon atoms from pyruvate to form the tricyclic 4-demethylwyosine, an intermediate in wybutosine biosynthesis.</text>
</comment>
<dbReference type="InParanoid" id="A0A7J7D364"/>
<evidence type="ECO:0000256" key="2">
    <source>
        <dbReference type="ARBA" id="ARBA00004797"/>
    </source>
</evidence>
<keyword evidence="11" id="KW-0411">Iron-sulfur</keyword>
<protein>
    <recommendedName>
        <fullName evidence="4">tRNA 4-demethylwyosine synthase (AdoMet-dependent)</fullName>
        <ecNumber evidence="4">4.1.3.44</ecNumber>
    </recommendedName>
</protein>
<evidence type="ECO:0000256" key="5">
    <source>
        <dbReference type="ARBA" id="ARBA00022485"/>
    </source>
</evidence>
<dbReference type="GO" id="GO:0102521">
    <property type="term" value="F:tRNA-4-demethylwyosine synthase activity"/>
    <property type="evidence" value="ECO:0007669"/>
    <property type="project" value="UniProtKB-EC"/>
</dbReference>
<keyword evidence="9" id="KW-0547">Nucleotide-binding</keyword>
<feature type="domain" description="Radical SAM core" evidence="17">
    <location>
        <begin position="319"/>
        <end position="562"/>
    </location>
</feature>
<dbReference type="PANTHER" id="PTHR13930:SF0">
    <property type="entry name" value="S-ADENOSYL-L-METHIONINE-DEPENDENT TRNA 4-DEMETHYLWYOSINE SYNTHASE TYW1-RELATED"/>
    <property type="match status" value="1"/>
</dbReference>
<dbReference type="Proteomes" id="UP000593562">
    <property type="component" value="Unassembled WGS sequence"/>
</dbReference>
<feature type="domain" description="Flavodoxin-like" evidence="16">
    <location>
        <begin position="49"/>
        <end position="197"/>
    </location>
</feature>
<gene>
    <name evidence="18" type="ORF">HS088_TW11G00849</name>
</gene>
<evidence type="ECO:0000256" key="3">
    <source>
        <dbReference type="ARBA" id="ARBA00010115"/>
    </source>
</evidence>
<dbReference type="AlphaFoldDB" id="A0A7J7D364"/>
<dbReference type="InterPro" id="IPR058240">
    <property type="entry name" value="rSAM_sf"/>
</dbReference>
<dbReference type="GO" id="GO:0046872">
    <property type="term" value="F:metal ion binding"/>
    <property type="evidence" value="ECO:0007669"/>
    <property type="project" value="UniProtKB-KW"/>
</dbReference>
<evidence type="ECO:0000313" key="18">
    <source>
        <dbReference type="EMBL" id="KAF5740771.1"/>
    </source>
</evidence>
<feature type="region of interest" description="Disordered" evidence="15">
    <location>
        <begin position="211"/>
        <end position="271"/>
    </location>
</feature>
<dbReference type="SFLD" id="SFLDF00284">
    <property type="entry name" value="tRNA_wybutosine-synthesizing"/>
    <property type="match status" value="1"/>
</dbReference>
<evidence type="ECO:0000313" key="19">
    <source>
        <dbReference type="Proteomes" id="UP000593562"/>
    </source>
</evidence>
<dbReference type="UniPathway" id="UPA00375"/>
<keyword evidence="8" id="KW-0479">Metal-binding</keyword>
<dbReference type="InterPro" id="IPR013917">
    <property type="entry name" value="tRNA_wybutosine-synth"/>
</dbReference>
<evidence type="ECO:0000256" key="9">
    <source>
        <dbReference type="ARBA" id="ARBA00022741"/>
    </source>
</evidence>
<sequence length="645" mass="72590">MAVMSRSSFSTRLTLLALLSASTFYFFYKSRRLKRLKHSLNPSLNTNRGKIFFISQTGTSKTLAHRLLNLLHSQNLHFDLIDPKQYEPEDLPKETLVLIVASTWEDGKPPPDARFFADWLAESAADFRVGSLLLSRLRFAVFGVGSRAYGEAYNAVAQEFSRRLKELGGKEMVGVGEGDVDRGDLDRVFEEWSTKVVGVLEGGRGVVENGAVLGNGVDENDNDSAYGWETDDEEEENGGESEVVDLEDIAGKAPSRKSSSMAETNGRINGKRDMVTPVIRTSLEKQGYKIIGSHSGVKICRWTKSQLRGRGGCYKHSFYGIESHRCMEATPSLACANKCVFCWRHHTNPVGKSWQWKMDDPLEIVNSAIDQHLKMIKQMKGVPGVTLERLNEGLSPRHCALSLVGEPIMYPEINTLVDELHSRRISTFLVTNAQFPEKIRMLKPITQLYVSVDAATKDSLKAIDRPLFGDFWERFIDSLKALKEKQQRTVYRLTLVKGWNTEDIEAYFNLFSIGKPDFVEIKGVTYCGSSATSKLTMENVPWHSDVKAFSETLAIKSEGEYEVACEHVHSCCVLLAKTAKFKVNGQWFTWIDYDKFHDLVASGKTFNSNDYMAATPLWAVYGAEEGGFDPDQSRYRKERHHKSSS</sequence>
<evidence type="ECO:0000256" key="12">
    <source>
        <dbReference type="ARBA" id="ARBA00023239"/>
    </source>
</evidence>